<dbReference type="PANTHER" id="PTHR10537:SF3">
    <property type="entry name" value="DNA PRIMASE LARGE SUBUNIT"/>
    <property type="match status" value="1"/>
</dbReference>
<feature type="region of interest" description="Disordered" evidence="11">
    <location>
        <begin position="470"/>
        <end position="504"/>
    </location>
</feature>
<comment type="cofactor">
    <cofactor evidence="9">
        <name>[4Fe-4S] cluster</name>
        <dbReference type="ChEBI" id="CHEBI:49883"/>
    </cofactor>
    <text evidence="9">Binds 1 [4Fe-4S] cluster.</text>
</comment>
<evidence type="ECO:0000256" key="8">
    <source>
        <dbReference type="ARBA" id="ARBA00023125"/>
    </source>
</evidence>
<evidence type="ECO:0000256" key="11">
    <source>
        <dbReference type="SAM" id="MobiDB-lite"/>
    </source>
</evidence>
<dbReference type="InterPro" id="IPR016558">
    <property type="entry name" value="DNA_primase_lsu_euk"/>
</dbReference>
<sequence length="504" mass="56748">MFSQNAPKREGGGFGDASAAPEVVRRSRYPTRLSVYADPPDLEVSIEEFEAFALDRLQVLRSIEDAQLRAKGEEDIRKRVNEALEKHLPLHTNRSKLPPRQLVAERRKDHVSHFILRLAFSRTEELRGWFLRYECALLKHRFKEADIAEKQELLAAAKLKLEHLSPAARETRLGNASLFYPPQEQLFEVDFERVLDLVSHLQVVLQGGRAFVPQSEVATLLLHEFRQRLTRALAVCAKALPQMGEDERLLPVLQNLSSQTARSEYQSTGAAGAVSADNVDALSSGFPLCMQHLHTQLLKDHHLRHGGRMQFGLFLKGIGLGLQEALVYWRRAFGNMTDDQFQKGYAYNIRHNYGMEGKRADYTPYSCHRIIMSNPPGPGDHHGCPFRHFSTDRLRAALHRDRLTDAEVREIAELAGAGHYQVACTRHLEVKMQHRKAQQQQTSDTETHISSIASPNQFFDLCIGDCKSNGSKQSHDRDVQPVAPTAAASLPPAGLQKGPAYSYS</sequence>
<proteinExistence type="inferred from homology"/>
<dbReference type="GO" id="GO:0046872">
    <property type="term" value="F:metal ion binding"/>
    <property type="evidence" value="ECO:0007669"/>
    <property type="project" value="UniProtKB-UniRule"/>
</dbReference>
<dbReference type="EMBL" id="JANBTW010000029">
    <property type="protein sequence ID" value="KAJ2677728.1"/>
    <property type="molecule type" value="Genomic_DNA"/>
</dbReference>
<keyword evidence="8 9" id="KW-0238">DNA-binding</keyword>
<evidence type="ECO:0000256" key="3">
    <source>
        <dbReference type="ARBA" id="ARBA00022515"/>
    </source>
</evidence>
<dbReference type="GO" id="GO:0005658">
    <property type="term" value="C:alpha DNA polymerase:primase complex"/>
    <property type="evidence" value="ECO:0007669"/>
    <property type="project" value="UniProtKB-ARBA"/>
</dbReference>
<dbReference type="InterPro" id="IPR007238">
    <property type="entry name" value="DNA_primase_lsu_euk/arc"/>
</dbReference>
<accession>A0A9W8G7D6</accession>
<feature type="binding site" evidence="10">
    <location>
        <position position="367"/>
    </location>
    <ligand>
        <name>[4Fe-4S] cluster</name>
        <dbReference type="ChEBI" id="CHEBI:49883"/>
    </ligand>
</feature>
<dbReference type="Pfam" id="PF04104">
    <property type="entry name" value="DNA_primase_lrg"/>
    <property type="match status" value="1"/>
</dbReference>
<keyword evidence="3 9" id="KW-0639">Primosome</keyword>
<evidence type="ECO:0000256" key="5">
    <source>
        <dbReference type="ARBA" id="ARBA00022723"/>
    </source>
</evidence>
<dbReference type="Proteomes" id="UP001151518">
    <property type="component" value="Unassembled WGS sequence"/>
</dbReference>
<dbReference type="OrthoDB" id="421393at2759"/>
<keyword evidence="7 9" id="KW-0411">Iron-sulfur</keyword>
<gene>
    <name evidence="13" type="primary">PRI2</name>
    <name evidence="13" type="ORF">GGI25_002973</name>
</gene>
<keyword evidence="4 9" id="KW-0235">DNA replication</keyword>
<keyword evidence="6 9" id="KW-0408">Iron</keyword>
<dbReference type="GO" id="GO:0006269">
    <property type="term" value="P:DNA replication, synthesis of primer"/>
    <property type="evidence" value="ECO:0007669"/>
    <property type="project" value="UniProtKB-KW"/>
</dbReference>
<dbReference type="GO" id="GO:0051539">
    <property type="term" value="F:4 iron, 4 sulfur cluster binding"/>
    <property type="evidence" value="ECO:0007669"/>
    <property type="project" value="UniProtKB-UniRule"/>
</dbReference>
<keyword evidence="5 9" id="KW-0479">Metal-binding</keyword>
<feature type="binding site" evidence="10">
    <location>
        <position position="384"/>
    </location>
    <ligand>
        <name>[4Fe-4S] cluster</name>
        <dbReference type="ChEBI" id="CHEBI:49883"/>
    </ligand>
</feature>
<feature type="region of interest" description="Disordered" evidence="11">
    <location>
        <begin position="1"/>
        <end position="21"/>
    </location>
</feature>
<dbReference type="GO" id="GO:0003677">
    <property type="term" value="F:DNA binding"/>
    <property type="evidence" value="ECO:0007669"/>
    <property type="project" value="UniProtKB-UniRule"/>
</dbReference>
<comment type="caution">
    <text evidence="13">The sequence shown here is derived from an EMBL/GenBank/DDBJ whole genome shotgun (WGS) entry which is preliminary data.</text>
</comment>
<comment type="function">
    <text evidence="9">DNA primase is the polymerase that synthesizes small RNA primers for the Okazaki fragments made during discontinuous DNA replication.</text>
</comment>
<organism evidence="13 14">
    <name type="scientific">Coemansia spiralis</name>
    <dbReference type="NCBI Taxonomy" id="417178"/>
    <lineage>
        <taxon>Eukaryota</taxon>
        <taxon>Fungi</taxon>
        <taxon>Fungi incertae sedis</taxon>
        <taxon>Zoopagomycota</taxon>
        <taxon>Kickxellomycotina</taxon>
        <taxon>Kickxellomycetes</taxon>
        <taxon>Kickxellales</taxon>
        <taxon>Kickxellaceae</taxon>
        <taxon>Coemansia</taxon>
    </lineage>
</organism>
<dbReference type="PIRSF" id="PIRSF009449">
    <property type="entry name" value="DNA_primase_large_subunit"/>
    <property type="match status" value="1"/>
</dbReference>
<evidence type="ECO:0000256" key="7">
    <source>
        <dbReference type="ARBA" id="ARBA00023014"/>
    </source>
</evidence>
<comment type="similarity">
    <text evidence="1 9">Belongs to the eukaryotic-type primase large subunit family.</text>
</comment>
<feature type="binding site" evidence="10">
    <location>
        <position position="289"/>
    </location>
    <ligand>
        <name>[4Fe-4S] cluster</name>
        <dbReference type="ChEBI" id="CHEBI:49883"/>
    </ligand>
</feature>
<dbReference type="Gene3D" id="1.20.930.80">
    <property type="match status" value="1"/>
</dbReference>
<evidence type="ECO:0000259" key="12">
    <source>
        <dbReference type="Pfam" id="PF04104"/>
    </source>
</evidence>
<dbReference type="AlphaFoldDB" id="A0A9W8G7D6"/>
<dbReference type="InterPro" id="IPR058560">
    <property type="entry name" value="DNA_primase_C"/>
</dbReference>
<feature type="binding site" evidence="10">
    <location>
        <position position="424"/>
    </location>
    <ligand>
        <name>[4Fe-4S] cluster</name>
        <dbReference type="ChEBI" id="CHEBI:49883"/>
    </ligand>
</feature>
<evidence type="ECO:0000256" key="9">
    <source>
        <dbReference type="PIRNR" id="PIRNR009449"/>
    </source>
</evidence>
<dbReference type="GO" id="GO:0006270">
    <property type="term" value="P:DNA replication initiation"/>
    <property type="evidence" value="ECO:0007669"/>
    <property type="project" value="TreeGrafter"/>
</dbReference>
<evidence type="ECO:0000256" key="2">
    <source>
        <dbReference type="ARBA" id="ARBA00022485"/>
    </source>
</evidence>
<evidence type="ECO:0000313" key="14">
    <source>
        <dbReference type="Proteomes" id="UP001151518"/>
    </source>
</evidence>
<evidence type="ECO:0000256" key="6">
    <source>
        <dbReference type="ARBA" id="ARBA00023004"/>
    </source>
</evidence>
<keyword evidence="13" id="KW-0378">Hydrolase</keyword>
<evidence type="ECO:0000256" key="4">
    <source>
        <dbReference type="ARBA" id="ARBA00022705"/>
    </source>
</evidence>
<dbReference type="CDD" id="cd07322">
    <property type="entry name" value="PriL_PriS_Eukaryotic"/>
    <property type="match status" value="1"/>
</dbReference>
<name>A0A9W8G7D6_9FUNG</name>
<feature type="domain" description="DNA primase large subunit C-terminal" evidence="12">
    <location>
        <begin position="284"/>
        <end position="459"/>
    </location>
</feature>
<protein>
    <recommendedName>
        <fullName evidence="9">DNA primase large subunit</fullName>
    </recommendedName>
</protein>
<dbReference type="GO" id="GO:0016787">
    <property type="term" value="F:hydrolase activity"/>
    <property type="evidence" value="ECO:0007669"/>
    <property type="project" value="UniProtKB-KW"/>
</dbReference>
<dbReference type="Pfam" id="PF26466">
    <property type="entry name" value="DNA_primase_lrg_N"/>
    <property type="match status" value="1"/>
</dbReference>
<dbReference type="PANTHER" id="PTHR10537">
    <property type="entry name" value="DNA PRIMASE LARGE SUBUNIT"/>
    <property type="match status" value="1"/>
</dbReference>
<evidence type="ECO:0000256" key="10">
    <source>
        <dbReference type="PIRSR" id="PIRSR009449-1"/>
    </source>
</evidence>
<keyword evidence="2 9" id="KW-0004">4Fe-4S</keyword>
<evidence type="ECO:0000313" key="13">
    <source>
        <dbReference type="EMBL" id="KAJ2677728.1"/>
    </source>
</evidence>
<evidence type="ECO:0000256" key="1">
    <source>
        <dbReference type="ARBA" id="ARBA00010564"/>
    </source>
</evidence>
<reference evidence="13" key="1">
    <citation type="submission" date="2022-07" db="EMBL/GenBank/DDBJ databases">
        <title>Phylogenomic reconstructions and comparative analyses of Kickxellomycotina fungi.</title>
        <authorList>
            <person name="Reynolds N.K."/>
            <person name="Stajich J.E."/>
            <person name="Barry K."/>
            <person name="Grigoriev I.V."/>
            <person name="Crous P."/>
            <person name="Smith M.E."/>
        </authorList>
    </citation>
    <scope>NUCLEOTIDE SEQUENCE</scope>
    <source>
        <strain evidence="13">NRRL 3115</strain>
    </source>
</reference>